<dbReference type="Pfam" id="PF00078">
    <property type="entry name" value="RVT_1"/>
    <property type="match status" value="1"/>
</dbReference>
<name>A0A8H5AGM2_FUSOX</name>
<sequence>MGSTSPGSDNITVDLLKAVWHIIGTHVRHLFERCLSTGHHPKPFKEAEVVMIAKPRRRDLTSPRAWRPVSLLSCLGKGLERLIARRLAWAAVHYSILHPQQAGALPKRSATDLVAALIHDIEEAFARKKVVTLVTMDIQGAFDTVMCNRLVLR</sequence>
<dbReference type="AlphaFoldDB" id="A0A8H5AGM2"/>
<evidence type="ECO:0000259" key="3">
    <source>
        <dbReference type="PROSITE" id="PS50878"/>
    </source>
</evidence>
<organism evidence="4 5">
    <name type="scientific">Fusarium oxysporum</name>
    <name type="common">Fusarium vascular wilt</name>
    <dbReference type="NCBI Taxonomy" id="5507"/>
    <lineage>
        <taxon>Eukaryota</taxon>
        <taxon>Fungi</taxon>
        <taxon>Dikarya</taxon>
        <taxon>Ascomycota</taxon>
        <taxon>Pezizomycotina</taxon>
        <taxon>Sordariomycetes</taxon>
        <taxon>Hypocreomycetidae</taxon>
        <taxon>Hypocreales</taxon>
        <taxon>Nectriaceae</taxon>
        <taxon>Fusarium</taxon>
        <taxon>Fusarium oxysporum species complex</taxon>
    </lineage>
</organism>
<dbReference type="PANTHER" id="PTHR33481:SF1">
    <property type="entry name" value="ENDONUCLEASE_EXONUCLEASE_PHOSPHATASE DOMAIN-CONTAINING PROTEIN-RELATED"/>
    <property type="match status" value="1"/>
</dbReference>
<evidence type="ECO:0000256" key="1">
    <source>
        <dbReference type="ARBA" id="ARBA00004173"/>
    </source>
</evidence>
<gene>
    <name evidence="4" type="ORF">FOXYS1_4321</name>
</gene>
<dbReference type="SUPFAM" id="SSF56672">
    <property type="entry name" value="DNA/RNA polymerases"/>
    <property type="match status" value="1"/>
</dbReference>
<comment type="caution">
    <text evidence="4">The sequence shown here is derived from an EMBL/GenBank/DDBJ whole genome shotgun (WGS) entry which is preliminary data.</text>
</comment>
<evidence type="ECO:0000313" key="5">
    <source>
        <dbReference type="Proteomes" id="UP000558688"/>
    </source>
</evidence>
<dbReference type="PROSITE" id="PS50878">
    <property type="entry name" value="RT_POL"/>
    <property type="match status" value="1"/>
</dbReference>
<dbReference type="GO" id="GO:0005739">
    <property type="term" value="C:mitochondrion"/>
    <property type="evidence" value="ECO:0007669"/>
    <property type="project" value="UniProtKB-SubCell"/>
</dbReference>
<accession>A0A8H5AGM2</accession>
<feature type="domain" description="Reverse transcriptase" evidence="3">
    <location>
        <begin position="33"/>
        <end position="153"/>
    </location>
</feature>
<dbReference type="InterPro" id="IPR000477">
    <property type="entry name" value="RT_dom"/>
</dbReference>
<dbReference type="PANTHER" id="PTHR33481">
    <property type="entry name" value="REVERSE TRANSCRIPTASE"/>
    <property type="match status" value="1"/>
</dbReference>
<evidence type="ECO:0000256" key="2">
    <source>
        <dbReference type="ARBA" id="ARBA00023128"/>
    </source>
</evidence>
<dbReference type="InterPro" id="IPR043502">
    <property type="entry name" value="DNA/RNA_pol_sf"/>
</dbReference>
<proteinExistence type="predicted"/>
<keyword evidence="2" id="KW-0496">Mitochondrion</keyword>
<comment type="subcellular location">
    <subcellularLocation>
        <location evidence="1">Mitochondrion</location>
    </subcellularLocation>
</comment>
<dbReference type="EMBL" id="JAAFOW010000662">
    <property type="protein sequence ID" value="KAF5264884.1"/>
    <property type="molecule type" value="Genomic_DNA"/>
</dbReference>
<protein>
    <recommendedName>
        <fullName evidence="3">Reverse transcriptase domain-containing protein</fullName>
    </recommendedName>
</protein>
<reference evidence="4" key="1">
    <citation type="submission" date="2020-02" db="EMBL/GenBank/DDBJ databases">
        <title>Identification and distribution of gene clusters putatively required for synthesis of sphingolipid metabolism inhibitors in phylogenetically diverse species of the filamentous fungus Fusarium.</title>
        <authorList>
            <person name="Kim H.-S."/>
            <person name="Busman M."/>
            <person name="Brown D.W."/>
            <person name="Divon H."/>
            <person name="Uhlig S."/>
            <person name="Proctor R.H."/>
        </authorList>
    </citation>
    <scope>NUCLEOTIDE SEQUENCE [LARGE SCALE GENOMIC DNA]</scope>
    <source>
        <strain evidence="4">NRRL 39464</strain>
    </source>
</reference>
<evidence type="ECO:0000313" key="4">
    <source>
        <dbReference type="EMBL" id="KAF5264884.1"/>
    </source>
</evidence>
<feature type="non-terminal residue" evidence="4">
    <location>
        <position position="153"/>
    </location>
</feature>
<dbReference type="Proteomes" id="UP000558688">
    <property type="component" value="Unassembled WGS sequence"/>
</dbReference>